<gene>
    <name evidence="2" type="ORF">EDD68_102205</name>
</gene>
<evidence type="ECO:0000259" key="1">
    <source>
        <dbReference type="Pfam" id="PF07819"/>
    </source>
</evidence>
<dbReference type="ESTHER" id="9baci-a0a4r3ngr5">
    <property type="family name" value="BlEst2-lipase-like"/>
</dbReference>
<dbReference type="AlphaFoldDB" id="A0A4R3NGR5"/>
<dbReference type="PANTHER" id="PTHR37946:SF1">
    <property type="entry name" value="SLL1969 PROTEIN"/>
    <property type="match status" value="1"/>
</dbReference>
<evidence type="ECO:0000313" key="2">
    <source>
        <dbReference type="EMBL" id="TCT26503.1"/>
    </source>
</evidence>
<organism evidence="2 3">
    <name type="scientific">Melghiribacillus thermohalophilus</name>
    <dbReference type="NCBI Taxonomy" id="1324956"/>
    <lineage>
        <taxon>Bacteria</taxon>
        <taxon>Bacillati</taxon>
        <taxon>Bacillota</taxon>
        <taxon>Bacilli</taxon>
        <taxon>Bacillales</taxon>
        <taxon>Bacillaceae</taxon>
        <taxon>Melghiribacillus</taxon>
    </lineage>
</organism>
<dbReference type="Gene3D" id="3.40.50.1820">
    <property type="entry name" value="alpha/beta hydrolase"/>
    <property type="match status" value="1"/>
</dbReference>
<dbReference type="InterPro" id="IPR029058">
    <property type="entry name" value="AB_hydrolase_fold"/>
</dbReference>
<protein>
    <submittedName>
        <fullName evidence="2">PGAP1-like protein</fullName>
    </submittedName>
</protein>
<dbReference type="Proteomes" id="UP000294650">
    <property type="component" value="Unassembled WGS sequence"/>
</dbReference>
<evidence type="ECO:0000313" key="3">
    <source>
        <dbReference type="Proteomes" id="UP000294650"/>
    </source>
</evidence>
<dbReference type="EMBL" id="SMAN01000002">
    <property type="protein sequence ID" value="TCT26503.1"/>
    <property type="molecule type" value="Genomic_DNA"/>
</dbReference>
<dbReference type="GO" id="GO:0016788">
    <property type="term" value="F:hydrolase activity, acting on ester bonds"/>
    <property type="evidence" value="ECO:0007669"/>
    <property type="project" value="InterPro"/>
</dbReference>
<keyword evidence="3" id="KW-1185">Reference proteome</keyword>
<name>A0A4R3NGR5_9BACI</name>
<dbReference type="InterPro" id="IPR012908">
    <property type="entry name" value="PGAP1-ab_dom-like"/>
</dbReference>
<dbReference type="RefSeq" id="WP_165902048.1">
    <property type="nucleotide sequence ID" value="NZ_SMAN01000002.1"/>
</dbReference>
<dbReference type="PANTHER" id="PTHR37946">
    <property type="entry name" value="SLL1969 PROTEIN"/>
    <property type="match status" value="1"/>
</dbReference>
<comment type="caution">
    <text evidence="2">The sequence shown here is derived from an EMBL/GenBank/DDBJ whole genome shotgun (WGS) entry which is preliminary data.</text>
</comment>
<feature type="domain" description="GPI inositol-deacylase PGAP1-like alpha/beta" evidence="1">
    <location>
        <begin position="133"/>
        <end position="187"/>
    </location>
</feature>
<reference evidence="2 3" key="1">
    <citation type="submission" date="2019-03" db="EMBL/GenBank/DDBJ databases">
        <title>Genomic Encyclopedia of Type Strains, Phase IV (KMG-IV): sequencing the most valuable type-strain genomes for metagenomic binning, comparative biology and taxonomic classification.</title>
        <authorList>
            <person name="Goeker M."/>
        </authorList>
    </citation>
    <scope>NUCLEOTIDE SEQUENCE [LARGE SCALE GENOMIC DNA]</scope>
    <source>
        <strain evidence="2 3">DSM 25894</strain>
    </source>
</reference>
<proteinExistence type="predicted"/>
<sequence>MNKKKVFGSFLLAFLWAVGFLVIHFSEDASAAKAGVKPPEAVNGDVSIAGKVGNDNDETPGEWYIGEQPTNPKENAPVLLFVQGLNSTAQVWWEDNDMYQTAVNAGYQTAFLQLYDAGGASADMWDNGQLLAEKIVEIYNYFDQTPLTIVAHSKGGVDTQTALAYYDAWPYVNRVITLSSPHHGSELADLAYSSWAGWLADLLGGQGEGTYSLQTAYMQDFRATIDAMPEAYYNDYYTMAGTDWGSMFSSLWMGGVYLSQYGDNDGAVTVASSRLPGGEEIAVGDWNHTMIRTGETFPVFEPYLGVNHLAQARISEVKSSNSVDVLTSKKPVFTPGSEKEVMETNPDTDLWIHGGELDSGENGIQVAVEDEVKELRVNLLTSKKPRNIYWVDPSGKQIAAEVETGADHTGIFHEAAYQGVQLKNPQPGEWTLRVDAEGKDAYLLVAEYVTDLGIDLNMKRTVQQAEQGLKQKQLETRININDRKIDQQSLTFTYKINKESSPSVVKSLPQQAKSGLNHLITLEEAEHIYNVTVEIEGKTKDGYLFKRTIVKSF</sequence>
<dbReference type="Pfam" id="PF07819">
    <property type="entry name" value="PGAP1"/>
    <property type="match status" value="1"/>
</dbReference>
<dbReference type="SUPFAM" id="SSF53474">
    <property type="entry name" value="alpha/beta-Hydrolases"/>
    <property type="match status" value="1"/>
</dbReference>
<accession>A0A4R3NGR5</accession>